<dbReference type="Pfam" id="PF03551">
    <property type="entry name" value="PadR"/>
    <property type="match status" value="1"/>
</dbReference>
<evidence type="ECO:0000313" key="3">
    <source>
        <dbReference type="Proteomes" id="UP000824223"/>
    </source>
</evidence>
<dbReference type="Proteomes" id="UP000824223">
    <property type="component" value="Unassembled WGS sequence"/>
</dbReference>
<dbReference type="AlphaFoldDB" id="A0A9D2KIP5"/>
<feature type="domain" description="Transcription regulator PadR N-terminal" evidence="1">
    <location>
        <begin position="16"/>
        <end position="89"/>
    </location>
</feature>
<dbReference type="InterPro" id="IPR036388">
    <property type="entry name" value="WH-like_DNA-bd_sf"/>
</dbReference>
<dbReference type="Gene3D" id="1.10.10.10">
    <property type="entry name" value="Winged helix-like DNA-binding domain superfamily/Winged helix DNA-binding domain"/>
    <property type="match status" value="1"/>
</dbReference>
<dbReference type="PANTHER" id="PTHR43252:SF7">
    <property type="entry name" value="TRANSCRIPTIONAL REGULATOR YQJI"/>
    <property type="match status" value="1"/>
</dbReference>
<proteinExistence type="predicted"/>
<protein>
    <submittedName>
        <fullName evidence="2">PadR family transcriptional regulator</fullName>
    </submittedName>
</protein>
<dbReference type="EMBL" id="DXAK01000043">
    <property type="protein sequence ID" value="HJA07019.1"/>
    <property type="molecule type" value="Genomic_DNA"/>
</dbReference>
<evidence type="ECO:0000259" key="1">
    <source>
        <dbReference type="Pfam" id="PF03551"/>
    </source>
</evidence>
<dbReference type="SUPFAM" id="SSF46785">
    <property type="entry name" value="Winged helix' DNA-binding domain"/>
    <property type="match status" value="1"/>
</dbReference>
<name>A0A9D2KIP5_9FIRM</name>
<evidence type="ECO:0000313" key="2">
    <source>
        <dbReference type="EMBL" id="HJA07019.1"/>
    </source>
</evidence>
<gene>
    <name evidence="2" type="ORF">H9798_07775</name>
</gene>
<reference evidence="2" key="2">
    <citation type="submission" date="2021-04" db="EMBL/GenBank/DDBJ databases">
        <authorList>
            <person name="Gilroy R."/>
        </authorList>
    </citation>
    <scope>NUCLEOTIDE SEQUENCE</scope>
    <source>
        <strain evidence="2">ChiSjej2B20-11307</strain>
    </source>
</reference>
<dbReference type="PANTHER" id="PTHR43252">
    <property type="entry name" value="TRANSCRIPTIONAL REGULATOR YQJI"/>
    <property type="match status" value="1"/>
</dbReference>
<reference evidence="2" key="1">
    <citation type="journal article" date="2021" name="PeerJ">
        <title>Extensive microbial diversity within the chicken gut microbiome revealed by metagenomics and culture.</title>
        <authorList>
            <person name="Gilroy R."/>
            <person name="Ravi A."/>
            <person name="Getino M."/>
            <person name="Pursley I."/>
            <person name="Horton D.L."/>
            <person name="Alikhan N.F."/>
            <person name="Baker D."/>
            <person name="Gharbi K."/>
            <person name="Hall N."/>
            <person name="Watson M."/>
            <person name="Adriaenssens E.M."/>
            <person name="Foster-Nyarko E."/>
            <person name="Jarju S."/>
            <person name="Secka A."/>
            <person name="Antonio M."/>
            <person name="Oren A."/>
            <person name="Chaudhuri R.R."/>
            <person name="La Ragione R."/>
            <person name="Hildebrand F."/>
            <person name="Pallen M.J."/>
        </authorList>
    </citation>
    <scope>NUCLEOTIDE SEQUENCE</scope>
    <source>
        <strain evidence="2">ChiSjej2B20-11307</strain>
    </source>
</reference>
<accession>A0A9D2KIP5</accession>
<organism evidence="2 3">
    <name type="scientific">Candidatus Mediterraneibacter pullicola</name>
    <dbReference type="NCBI Taxonomy" id="2838682"/>
    <lineage>
        <taxon>Bacteria</taxon>
        <taxon>Bacillati</taxon>
        <taxon>Bacillota</taxon>
        <taxon>Clostridia</taxon>
        <taxon>Lachnospirales</taxon>
        <taxon>Lachnospiraceae</taxon>
        <taxon>Mediterraneibacter</taxon>
    </lineage>
</organism>
<dbReference type="InterPro" id="IPR036390">
    <property type="entry name" value="WH_DNA-bd_sf"/>
</dbReference>
<comment type="caution">
    <text evidence="2">The sequence shown here is derived from an EMBL/GenBank/DDBJ whole genome shotgun (WGS) entry which is preliminary data.</text>
</comment>
<sequence length="115" mass="12842">MAVEKNLISGSTAMLILKLLSEKDMYGYEMIETLRERSKNVFELKAGTLYPLLHDLEGKGALTAYEKPVGAKVRKYYSITKQGRKALKEKEKDWRTYSQAVVDVIGISAPEGGIA</sequence>
<dbReference type="InterPro" id="IPR005149">
    <property type="entry name" value="Tscrpt_reg_PadR_N"/>
</dbReference>